<dbReference type="Gene3D" id="1.25.40.10">
    <property type="entry name" value="Tetratricopeptide repeat domain"/>
    <property type="match status" value="1"/>
</dbReference>
<reference evidence="2" key="1">
    <citation type="submission" date="2023-01" db="EMBL/GenBank/DDBJ databases">
        <title>Genome assembly of the deep-sea coral Lophelia pertusa.</title>
        <authorList>
            <person name="Herrera S."/>
            <person name="Cordes E."/>
        </authorList>
    </citation>
    <scope>NUCLEOTIDE SEQUENCE</scope>
    <source>
        <strain evidence="2">USNM1676648</strain>
        <tissue evidence="2">Polyp</tissue>
    </source>
</reference>
<proteinExistence type="predicted"/>
<dbReference type="GO" id="GO:0030008">
    <property type="term" value="C:TRAPP complex"/>
    <property type="evidence" value="ECO:0007669"/>
    <property type="project" value="TreeGrafter"/>
</dbReference>
<dbReference type="OrthoDB" id="428342at2759"/>
<comment type="caution">
    <text evidence="2">The sequence shown here is derived from an EMBL/GenBank/DDBJ whole genome shotgun (WGS) entry which is preliminary data.</text>
</comment>
<evidence type="ECO:0000256" key="1">
    <source>
        <dbReference type="PROSITE-ProRule" id="PRU00339"/>
    </source>
</evidence>
<accession>A0A9X0CTI0</accession>
<dbReference type="PANTHER" id="PTHR21581">
    <property type="entry name" value="D-ALANYL-D-ALANINE CARBOXYPEPTIDASE"/>
    <property type="match status" value="1"/>
</dbReference>
<dbReference type="FunFam" id="1.25.40.10:FF:001621">
    <property type="entry name" value="Trafficking protein particle complex 12"/>
    <property type="match status" value="1"/>
</dbReference>
<dbReference type="InterPro" id="IPR011990">
    <property type="entry name" value="TPR-like_helical_dom_sf"/>
</dbReference>
<dbReference type="PANTHER" id="PTHR21581:SF6">
    <property type="entry name" value="TRAFFICKING PROTEIN PARTICLE COMPLEX SUBUNIT 12"/>
    <property type="match status" value="1"/>
</dbReference>
<evidence type="ECO:0000313" key="2">
    <source>
        <dbReference type="EMBL" id="KAJ7375000.1"/>
    </source>
</evidence>
<organism evidence="2 3">
    <name type="scientific">Desmophyllum pertusum</name>
    <dbReference type="NCBI Taxonomy" id="174260"/>
    <lineage>
        <taxon>Eukaryota</taxon>
        <taxon>Metazoa</taxon>
        <taxon>Cnidaria</taxon>
        <taxon>Anthozoa</taxon>
        <taxon>Hexacorallia</taxon>
        <taxon>Scleractinia</taxon>
        <taxon>Caryophylliina</taxon>
        <taxon>Caryophylliidae</taxon>
        <taxon>Desmophyllum</taxon>
    </lineage>
</organism>
<keyword evidence="3" id="KW-1185">Reference proteome</keyword>
<dbReference type="EMBL" id="MU826826">
    <property type="protein sequence ID" value="KAJ7375000.1"/>
    <property type="molecule type" value="Genomic_DNA"/>
</dbReference>
<evidence type="ECO:0000313" key="3">
    <source>
        <dbReference type="Proteomes" id="UP001163046"/>
    </source>
</evidence>
<dbReference type="AlphaFoldDB" id="A0A9X0CTI0"/>
<name>A0A9X0CTI0_9CNID</name>
<keyword evidence="1" id="KW-0802">TPR repeat</keyword>
<feature type="repeat" description="TPR" evidence="1">
    <location>
        <begin position="208"/>
        <end position="241"/>
    </location>
</feature>
<dbReference type="InterPro" id="IPR019734">
    <property type="entry name" value="TPR_rpt"/>
</dbReference>
<dbReference type="GO" id="GO:0005794">
    <property type="term" value="C:Golgi apparatus"/>
    <property type="evidence" value="ECO:0007669"/>
    <property type="project" value="TreeGrafter"/>
</dbReference>
<dbReference type="SUPFAM" id="SSF48452">
    <property type="entry name" value="TPR-like"/>
    <property type="match status" value="1"/>
</dbReference>
<sequence>MLNPSDVDQQFLTSPGLVIEGPQVDPVRELLLKFMGEQEAENRKTLSVDSVPLDESGLRELLASQCWRAALEFTTRFPNSTWSRSGSEGTESFTHSQDLTGLVLPNSTPVQAANFYPDTYPGRKGSMVPFSLRILQAELPQYMGRPKDALDNLYDLQRTSCKQEILLVPSACYLVSEESICSLETWKQHKPISNRWSLKPLGIQNHSAGVVMNKGLLALSAGSFDEAHRHFIAATKLDPYNSVAVNNVAVCLLFLGKLKEALSLLERIIWKDPKTNLQEGLLFNLCTIYELESSYSSQKKQKLLELVAKHRGDGFNISCLKIG</sequence>
<protein>
    <submittedName>
        <fullName evidence="2">Trafficking protein particle complex subunit 12</fullName>
    </submittedName>
</protein>
<gene>
    <name evidence="2" type="primary">TRAPPC12_1</name>
    <name evidence="2" type="ORF">OS493_001727</name>
</gene>
<dbReference type="Proteomes" id="UP001163046">
    <property type="component" value="Unassembled WGS sequence"/>
</dbReference>
<dbReference type="Pfam" id="PF14559">
    <property type="entry name" value="TPR_19"/>
    <property type="match status" value="1"/>
</dbReference>
<dbReference type="PROSITE" id="PS50005">
    <property type="entry name" value="TPR"/>
    <property type="match status" value="1"/>
</dbReference>